<dbReference type="EMBL" id="CAJNOC010000713">
    <property type="protein sequence ID" value="CAF0794973.1"/>
    <property type="molecule type" value="Genomic_DNA"/>
</dbReference>
<proteinExistence type="predicted"/>
<comment type="caution">
    <text evidence="1">The sequence shown here is derived from an EMBL/GenBank/DDBJ whole genome shotgun (WGS) entry which is preliminary data.</text>
</comment>
<evidence type="ECO:0000313" key="1">
    <source>
        <dbReference type="EMBL" id="CAF0794973.1"/>
    </source>
</evidence>
<name>A0A813SEG2_9BILA</name>
<reference evidence="1" key="1">
    <citation type="submission" date="2021-02" db="EMBL/GenBank/DDBJ databases">
        <authorList>
            <person name="Nowell W R."/>
        </authorList>
    </citation>
    <scope>NUCLEOTIDE SEQUENCE</scope>
    <source>
        <strain evidence="1">Ploen Becks lab</strain>
    </source>
</reference>
<gene>
    <name evidence="1" type="ORF">OXX778_LOCUS6166</name>
</gene>
<protein>
    <submittedName>
        <fullName evidence="1">Uncharacterized protein</fullName>
    </submittedName>
</protein>
<accession>A0A813SEG2</accession>
<dbReference type="Proteomes" id="UP000663879">
    <property type="component" value="Unassembled WGS sequence"/>
</dbReference>
<keyword evidence="2" id="KW-1185">Reference proteome</keyword>
<sequence>MTDFDHDLLTFGEACEKISDGVNGVNTSMKNLLPKIDSSLQLAKSIEEIRNDLKAILEKMLKKEDLNIIFGIFEKKLLTKKYNTMRFRTNQATFEWLTNDENQVPKYENKFETFNNLCDNSLTELVKFYEMPDLDRALKEEKQKALSIYLGFYQ</sequence>
<dbReference type="AlphaFoldDB" id="A0A813SEG2"/>
<organism evidence="1 2">
    <name type="scientific">Brachionus calyciflorus</name>
    <dbReference type="NCBI Taxonomy" id="104777"/>
    <lineage>
        <taxon>Eukaryota</taxon>
        <taxon>Metazoa</taxon>
        <taxon>Spiralia</taxon>
        <taxon>Gnathifera</taxon>
        <taxon>Rotifera</taxon>
        <taxon>Eurotatoria</taxon>
        <taxon>Monogononta</taxon>
        <taxon>Pseudotrocha</taxon>
        <taxon>Ploima</taxon>
        <taxon>Brachionidae</taxon>
        <taxon>Brachionus</taxon>
    </lineage>
</organism>
<evidence type="ECO:0000313" key="2">
    <source>
        <dbReference type="Proteomes" id="UP000663879"/>
    </source>
</evidence>